<evidence type="ECO:0000259" key="3">
    <source>
        <dbReference type="PROSITE" id="PS50048"/>
    </source>
</evidence>
<dbReference type="PROSITE" id="PS50048">
    <property type="entry name" value="ZN2_CY6_FUNGAL_2"/>
    <property type="match status" value="1"/>
</dbReference>
<feature type="region of interest" description="Disordered" evidence="2">
    <location>
        <begin position="141"/>
        <end position="218"/>
    </location>
</feature>
<dbReference type="InterPro" id="IPR050797">
    <property type="entry name" value="Carb_Metab_Trans_Reg"/>
</dbReference>
<evidence type="ECO:0000256" key="1">
    <source>
        <dbReference type="ARBA" id="ARBA00023242"/>
    </source>
</evidence>
<dbReference type="PANTHER" id="PTHR31668:SF4">
    <property type="entry name" value="TRANSCRIPTIONAL ACTIVATOR PROTEIN DAL81"/>
    <property type="match status" value="1"/>
</dbReference>
<dbReference type="SUPFAM" id="SSF57701">
    <property type="entry name" value="Zn2/Cys6 DNA-binding domain"/>
    <property type="match status" value="1"/>
</dbReference>
<name>A0AA38RF98_9PEZI</name>
<dbReference type="GO" id="GO:0001080">
    <property type="term" value="P:nitrogen catabolite activation of transcription from RNA polymerase II promoter"/>
    <property type="evidence" value="ECO:0007669"/>
    <property type="project" value="TreeGrafter"/>
</dbReference>
<evidence type="ECO:0000313" key="5">
    <source>
        <dbReference type="Proteomes" id="UP001174694"/>
    </source>
</evidence>
<dbReference type="PROSITE" id="PS00463">
    <property type="entry name" value="ZN2_CY6_FUNGAL_1"/>
    <property type="match status" value="1"/>
</dbReference>
<dbReference type="CDD" id="cd12148">
    <property type="entry name" value="fungal_TF_MHR"/>
    <property type="match status" value="1"/>
</dbReference>
<dbReference type="GO" id="GO:0005634">
    <property type="term" value="C:nucleus"/>
    <property type="evidence" value="ECO:0007669"/>
    <property type="project" value="TreeGrafter"/>
</dbReference>
<comment type="caution">
    <text evidence="4">The sequence shown here is derived from an EMBL/GenBank/DDBJ whole genome shotgun (WGS) entry which is preliminary data.</text>
</comment>
<proteinExistence type="predicted"/>
<dbReference type="InterPro" id="IPR001138">
    <property type="entry name" value="Zn2Cys6_DnaBD"/>
</dbReference>
<reference evidence="4" key="1">
    <citation type="submission" date="2022-07" db="EMBL/GenBank/DDBJ databases">
        <title>Fungi with potential for degradation of polypropylene.</title>
        <authorList>
            <person name="Gostincar C."/>
        </authorList>
    </citation>
    <scope>NUCLEOTIDE SEQUENCE</scope>
    <source>
        <strain evidence="4">EXF-13308</strain>
    </source>
</reference>
<evidence type="ECO:0000256" key="2">
    <source>
        <dbReference type="SAM" id="MobiDB-lite"/>
    </source>
</evidence>
<dbReference type="CDD" id="cd00067">
    <property type="entry name" value="GAL4"/>
    <property type="match status" value="1"/>
</dbReference>
<evidence type="ECO:0000313" key="4">
    <source>
        <dbReference type="EMBL" id="KAJ9136740.1"/>
    </source>
</evidence>
<dbReference type="SMART" id="SM00066">
    <property type="entry name" value="GAL4"/>
    <property type="match status" value="1"/>
</dbReference>
<keyword evidence="5" id="KW-1185">Reference proteome</keyword>
<gene>
    <name evidence="4" type="ORF">NKR23_g9603</name>
</gene>
<protein>
    <submittedName>
        <fullName evidence="4">Fungal specific transcription factor domain protein</fullName>
    </submittedName>
</protein>
<organism evidence="4 5">
    <name type="scientific">Pleurostoma richardsiae</name>
    <dbReference type="NCBI Taxonomy" id="41990"/>
    <lineage>
        <taxon>Eukaryota</taxon>
        <taxon>Fungi</taxon>
        <taxon>Dikarya</taxon>
        <taxon>Ascomycota</taxon>
        <taxon>Pezizomycotina</taxon>
        <taxon>Sordariomycetes</taxon>
        <taxon>Sordariomycetidae</taxon>
        <taxon>Calosphaeriales</taxon>
        <taxon>Pleurostomataceae</taxon>
        <taxon>Pleurostoma</taxon>
    </lineage>
</organism>
<dbReference type="Proteomes" id="UP001174694">
    <property type="component" value="Unassembled WGS sequence"/>
</dbReference>
<feature type="compositionally biased region" description="Low complexity" evidence="2">
    <location>
        <begin position="182"/>
        <end position="193"/>
    </location>
</feature>
<accession>A0AA38RF98</accession>
<keyword evidence="1" id="KW-0539">Nucleus</keyword>
<dbReference type="InterPro" id="IPR036864">
    <property type="entry name" value="Zn2-C6_fun-type_DNA-bd_sf"/>
</dbReference>
<dbReference type="GO" id="GO:0000981">
    <property type="term" value="F:DNA-binding transcription factor activity, RNA polymerase II-specific"/>
    <property type="evidence" value="ECO:0007669"/>
    <property type="project" value="InterPro"/>
</dbReference>
<sequence>MTAEAPPEPNGRKYRSKKQRPCDLCRSRKIQCKLQGNGVACEMCRKLGRGCTFVLGPLTRKYRACASSDNGSRTETGSLLPYDQQEDPAMGEMSLSNNSDLHMAVDVDPFWLPPELRLGGQTSSNILNMDWSSMEFAHSTIPNESSRSLPSPRADNDGVLPPNAISPNHNNLRPGSGGAAYTVVSSGSPSTVPEADMQTSPQAMDMNAGYGLGGSPRRSITEANNVEARQYALQGWPSEFSLESRKGYSNMLIGLSCESDPYLLRNYYYNEHDIYPMFRLDFRKVVDDAIIPQSDDDASTCPPGQPRRPHGSIPVHFVMADEEIWKDDVKAAEGLFSGNTTEKSDIELLGKLVPPDLGSRLLRLYAQFVHPRFPVLSLRDLERIPESDCSLSVPIGLRSAVYALAAPFTFLDDELSVSKGYLQVSTEDLWAIAHRSFQRASRLSHLSSLQLCLLLLQMPPQSYVAADPPSFWALSCSALALAESLGVNLDPSADDFEGDAFEDPEIRESILQEIPICLAQSALSLIAADVLKEFYTLRANREPLTLSALLSRAQPLRTRIESWRQTLPLLSKPASDLDEHEFEHGAALRLSHLTLEILIFRALLRPLIFQAVTPPESSREPISTIFENSYTCAKVATEIVSSLQAKHFASFWPPYVRYQLCYVSVFLLMNLAQSPTREIAARTLSLLNKWRNTLRIQARAWPLARLAAMRLDAVFWKGLSTAVHGAGPDSPAITLLREQNLKGSGER</sequence>
<dbReference type="PANTHER" id="PTHR31668">
    <property type="entry name" value="GLUCOSE TRANSPORT TRANSCRIPTION REGULATOR RGT1-RELATED-RELATED"/>
    <property type="match status" value="1"/>
</dbReference>
<dbReference type="GO" id="GO:0008270">
    <property type="term" value="F:zinc ion binding"/>
    <property type="evidence" value="ECO:0007669"/>
    <property type="project" value="InterPro"/>
</dbReference>
<dbReference type="AlphaFoldDB" id="A0AA38RF98"/>
<dbReference type="EMBL" id="JANBVO010000038">
    <property type="protein sequence ID" value="KAJ9136740.1"/>
    <property type="molecule type" value="Genomic_DNA"/>
</dbReference>
<feature type="domain" description="Zn(2)-C6 fungal-type" evidence="3">
    <location>
        <begin position="21"/>
        <end position="53"/>
    </location>
</feature>